<dbReference type="Pfam" id="PF06504">
    <property type="entry name" value="RepC"/>
    <property type="match status" value="1"/>
</dbReference>
<dbReference type="EMBL" id="DS995261">
    <property type="protein sequence ID" value="EDZ38650.1"/>
    <property type="molecule type" value="Genomic_DNA"/>
</dbReference>
<accession>B6AQX9</accession>
<organism evidence="1">
    <name type="scientific">Leptospirillum sp. Group II '5-way CG'</name>
    <dbReference type="NCBI Taxonomy" id="419541"/>
    <lineage>
        <taxon>Bacteria</taxon>
        <taxon>Pseudomonadati</taxon>
        <taxon>Nitrospirota</taxon>
        <taxon>Nitrospiria</taxon>
        <taxon>Nitrospirales</taxon>
        <taxon>Nitrospiraceae</taxon>
        <taxon>Leptospirillum</taxon>
    </lineage>
</organism>
<sequence length="335" mass="38103">MTEKESMEGLMKKTLSRLSPKNHHFAKMDTSIGVAGLFHSVRGKNRPKVQIDHQLKDRTVRYLCWEVLGELEQSVFLAILELAARNGKPIPKDPKTDIGKAMRKELSGKDKAENLEGKGVLTTYRELLMMLKKTDGKKNYLLLKDALERLSRVRVEEVRGEAWVGGMNLISVVTDGENIGIGVNWRIAEILDGGRFVKIDRNENLSLNSDIARIIHVRLSSWMNSPPHSRTVGLDTLAEWVWGTGTNSDSKRQHRTRIRKALSELMQKTKWKVDFRGETAVIERPDQSVLSVTPNPYLLSQKPVPSVTNHRTDCHAPVLDLQEPEPFYEVYENPY</sequence>
<reference evidence="1" key="1">
    <citation type="journal article" date="2004" name="Nature">
        <title>Community structure and metabolism through reconstruction of microbial genomes from the environment.</title>
        <authorList>
            <person name="Tyson G.W."/>
            <person name="Chapman J."/>
            <person name="Hugenholtz P."/>
            <person name="Allen E.E."/>
            <person name="Ram R.J."/>
            <person name="Richardson P.M."/>
            <person name="Solovyev V.V."/>
            <person name="Rubin E.M."/>
            <person name="Rokhsar D.S."/>
            <person name="Banfield J.F."/>
        </authorList>
    </citation>
    <scope>NUCLEOTIDE SEQUENCE [LARGE SCALE GENOMIC DNA]</scope>
</reference>
<dbReference type="AlphaFoldDB" id="B6AQX9"/>
<gene>
    <name evidence="1" type="ORF">CGL2_10822018</name>
</gene>
<reference evidence="1" key="2">
    <citation type="journal article" date="2008" name="PLoS Biol.">
        <title>Population genomic analysis of strain variation in Leptospirillum group II bacteria involved in acid mine drainage formation.</title>
        <authorList>
            <person name="Simmons S.L."/>
            <person name="Dibartolo G."/>
            <person name="Denef V.J."/>
            <person name="Goltsman D.S."/>
            <person name="Thelen M.P."/>
            <person name="Banfield J.F."/>
        </authorList>
    </citation>
    <scope>NUCLEOTIDE SEQUENCE [LARGE SCALE GENOMIC DNA]</scope>
</reference>
<dbReference type="InterPro" id="IPR010522">
    <property type="entry name" value="RepC_bac"/>
</dbReference>
<name>B6AQX9_9BACT</name>
<evidence type="ECO:0000313" key="1">
    <source>
        <dbReference type="EMBL" id="EDZ38650.1"/>
    </source>
</evidence>
<protein>
    <submittedName>
        <fullName evidence="1">Replication protein C</fullName>
    </submittedName>
</protein>
<proteinExistence type="predicted"/>